<accession>A0A9Q8JGN1</accession>
<dbReference type="Proteomes" id="UP000320012">
    <property type="component" value="Unassembled WGS sequence"/>
</dbReference>
<reference evidence="1 2" key="1">
    <citation type="submission" date="2019-07" db="EMBL/GenBank/DDBJ databases">
        <title>Genome sequence of Weissella cibaria GK1.</title>
        <authorList>
            <person name="Choi H.-J."/>
        </authorList>
    </citation>
    <scope>NUCLEOTIDE SEQUENCE [LARGE SCALE GENOMIC DNA]</scope>
    <source>
        <strain evidence="1 2">GK1</strain>
    </source>
</reference>
<protein>
    <submittedName>
        <fullName evidence="1">Uncharacterized protein</fullName>
    </submittedName>
</protein>
<evidence type="ECO:0000313" key="2">
    <source>
        <dbReference type="Proteomes" id="UP000320012"/>
    </source>
</evidence>
<comment type="caution">
    <text evidence="1">The sequence shown here is derived from an EMBL/GenBank/DDBJ whole genome shotgun (WGS) entry which is preliminary data.</text>
</comment>
<dbReference type="AlphaFoldDB" id="A0A9Q8JGN1"/>
<sequence length="185" mass="18976">MQANSLYDATENGSASSDASAQTFRVSYKADMQSAYIRVQQNSPISSGVMVDSIVGSTNGKLAFSATDATLAVSGYTYTVGYGYDAANTVWYSTLSDALAANSAYDATNNNGGTTDTNAQRFVVLYAPMSQAAAVVVDASSPISAGSTAMSANGMTGSAISFAPSASNTTLDSQLAKSGYTYTVR</sequence>
<gene>
    <name evidence="1" type="ORF">FO435_00710</name>
</gene>
<evidence type="ECO:0000313" key="1">
    <source>
        <dbReference type="EMBL" id="TVV26527.1"/>
    </source>
</evidence>
<proteinExistence type="predicted"/>
<dbReference type="EMBL" id="VNHC01000002">
    <property type="protein sequence ID" value="TVV26527.1"/>
    <property type="molecule type" value="Genomic_DNA"/>
</dbReference>
<organism evidence="1 2">
    <name type="scientific">Weissella cibaria</name>
    <dbReference type="NCBI Taxonomy" id="137591"/>
    <lineage>
        <taxon>Bacteria</taxon>
        <taxon>Bacillati</taxon>
        <taxon>Bacillota</taxon>
        <taxon>Bacilli</taxon>
        <taxon>Lactobacillales</taxon>
        <taxon>Lactobacillaceae</taxon>
        <taxon>Weissella</taxon>
    </lineage>
</organism>
<name>A0A9Q8JGN1_9LACO</name>